<feature type="domain" description="BPG-independent PGAM N-terminal" evidence="15">
    <location>
        <begin position="105"/>
        <end position="323"/>
    </location>
</feature>
<evidence type="ECO:0000256" key="8">
    <source>
        <dbReference type="ARBA" id="ARBA00023235"/>
    </source>
</evidence>
<feature type="binding site" evidence="9 12">
    <location>
        <begin position="177"/>
        <end position="178"/>
    </location>
    <ligand>
        <name>substrate</name>
    </ligand>
</feature>
<evidence type="ECO:0000259" key="14">
    <source>
        <dbReference type="Pfam" id="PF01676"/>
    </source>
</evidence>
<organism evidence="16 17">
    <name type="scientific">Candidatus Falkowbacteria bacterium CG11_big_fil_rev_8_21_14_0_20_39_10</name>
    <dbReference type="NCBI Taxonomy" id="1974570"/>
    <lineage>
        <taxon>Bacteria</taxon>
        <taxon>Candidatus Falkowiibacteriota</taxon>
    </lineage>
</organism>
<feature type="binding site" evidence="9 13">
    <location>
        <position position="35"/>
    </location>
    <ligand>
        <name>Mn(2+)</name>
        <dbReference type="ChEBI" id="CHEBI:29035"/>
        <label>2</label>
    </ligand>
</feature>
<dbReference type="GO" id="GO:0005829">
    <property type="term" value="C:cytosol"/>
    <property type="evidence" value="ECO:0007669"/>
    <property type="project" value="TreeGrafter"/>
</dbReference>
<evidence type="ECO:0000256" key="1">
    <source>
        <dbReference type="ARBA" id="ARBA00000370"/>
    </source>
</evidence>
<feature type="binding site" evidence="9 12">
    <location>
        <position position="147"/>
    </location>
    <ligand>
        <name>substrate</name>
    </ligand>
</feature>
<feature type="binding site" evidence="9 13">
    <location>
        <position position="427"/>
    </location>
    <ligand>
        <name>Mn(2+)</name>
        <dbReference type="ChEBI" id="CHEBI:29035"/>
        <label>1</label>
    </ligand>
</feature>
<feature type="binding site" evidence="9 13">
    <location>
        <position position="469"/>
    </location>
    <ligand>
        <name>Mn(2+)</name>
        <dbReference type="ChEBI" id="CHEBI:29035"/>
        <label>2</label>
    </ligand>
</feature>
<comment type="function">
    <text evidence="2 9">Catalyzes the interconversion of 2-phosphoglycerate and 3-phosphoglycerate.</text>
</comment>
<evidence type="ECO:0000256" key="4">
    <source>
        <dbReference type="ARBA" id="ARBA00008819"/>
    </source>
</evidence>
<keyword evidence="6 9" id="KW-0324">Glycolysis</keyword>
<sequence length="537" mass="60033">MDFGYLSLFRILFIKIKMENSKTKNNLPMILIILDGWGLAKPSKGNAVSLAKTPNLDSYYKKYPWTKLYAHNKYVGLPLDQDGNSEAGHMNIGAGRVVEQDAVTISRDINRGAFFRNPVFIQAIRHAKKNKSRMHLMGMLSNGMSAHSHPDHFLSLIELLKRRGVENVALHLFTDGRDSPQYSALKLVEDVNKILKNKEQIATIMGRFYAMDRKKKWQRTELAYDALVLGKGRLSASVHRAITESYNRGDSDEFIEPYVIAKSAKSAIKMGDGDSVIFFNLRSDRARQLTKAFAQEEFNRDNPGAFKRKKVLKNLCFAAMTDFGPDLGAILTAYPSINLKNTLPMIMDNTRQVYVSETEKRAHVTYFFNGGYAGKVAGEDYFIVSSPDVKSYDQTPGMSSEKLTEVVLKNLKSNKYDFTVLNYAAPDMVGHSGNLSAGIKCCEIIDKEVGKLARAYTKAKGTVIITADHGNIEEMINLKTGEIDTEHSANQVPFILISGEKKFKLIDQGVLADIAPTILGLLGYKKPREMTGRSLIK</sequence>
<evidence type="ECO:0000259" key="15">
    <source>
        <dbReference type="Pfam" id="PF06415"/>
    </source>
</evidence>
<gene>
    <name evidence="9" type="primary">gpmI</name>
    <name evidence="16" type="ORF">COV49_00075</name>
</gene>
<comment type="subunit">
    <text evidence="9">Monomer.</text>
</comment>
<keyword evidence="8 9" id="KW-0413">Isomerase</keyword>
<evidence type="ECO:0000313" key="17">
    <source>
        <dbReference type="Proteomes" id="UP000230869"/>
    </source>
</evidence>
<dbReference type="EMBL" id="PCWW01000002">
    <property type="protein sequence ID" value="PIR14084.1"/>
    <property type="molecule type" value="Genomic_DNA"/>
</dbReference>
<feature type="binding site" evidence="9 13">
    <location>
        <position position="487"/>
    </location>
    <ligand>
        <name>Mn(2+)</name>
        <dbReference type="ChEBI" id="CHEBI:29035"/>
        <label>1</label>
    </ligand>
</feature>
<dbReference type="Gene3D" id="3.40.720.10">
    <property type="entry name" value="Alkaline Phosphatase, subunit A"/>
    <property type="match status" value="1"/>
</dbReference>
<feature type="active site" description="Phosphoserine intermediate" evidence="9 11">
    <location>
        <position position="85"/>
    </location>
</feature>
<dbReference type="GO" id="GO:0030145">
    <property type="term" value="F:manganese ion binding"/>
    <property type="evidence" value="ECO:0007669"/>
    <property type="project" value="UniProtKB-UniRule"/>
</dbReference>
<comment type="cofactor">
    <cofactor evidence="9">
        <name>Mn(2+)</name>
        <dbReference type="ChEBI" id="CHEBI:29035"/>
    </cofactor>
    <text evidence="9">Binds 2 manganese ions per subunit.</text>
</comment>
<dbReference type="InterPro" id="IPR011258">
    <property type="entry name" value="BPG-indep_PGM_N"/>
</dbReference>
<dbReference type="InterPro" id="IPR006124">
    <property type="entry name" value="Metalloenzyme"/>
</dbReference>
<evidence type="ECO:0000256" key="6">
    <source>
        <dbReference type="ARBA" id="ARBA00023152"/>
    </source>
</evidence>
<evidence type="ECO:0000256" key="12">
    <source>
        <dbReference type="PIRSR" id="PIRSR001492-2"/>
    </source>
</evidence>
<dbReference type="NCBIfam" id="TIGR01307">
    <property type="entry name" value="pgm_bpd_ind"/>
    <property type="match status" value="1"/>
</dbReference>
<proteinExistence type="inferred from homology"/>
<dbReference type="Gene3D" id="3.40.1450.10">
    <property type="entry name" value="BPG-independent phosphoglycerate mutase, domain B"/>
    <property type="match status" value="1"/>
</dbReference>
<evidence type="ECO:0000256" key="2">
    <source>
        <dbReference type="ARBA" id="ARBA00002315"/>
    </source>
</evidence>
<feature type="binding site" evidence="9 12">
    <location>
        <position position="207"/>
    </location>
    <ligand>
        <name>substrate</name>
    </ligand>
</feature>
<feature type="binding site" evidence="9 12">
    <location>
        <position position="360"/>
    </location>
    <ligand>
        <name>substrate</name>
    </ligand>
</feature>
<feature type="domain" description="Metalloenzyme" evidence="14">
    <location>
        <begin position="28"/>
        <end position="525"/>
    </location>
</feature>
<feature type="binding site" evidence="9 12">
    <location>
        <begin position="282"/>
        <end position="285"/>
    </location>
    <ligand>
        <name>substrate</name>
    </ligand>
</feature>
<protein>
    <recommendedName>
        <fullName evidence="9 10">2,3-bisphosphoglycerate-independent phosphoglycerate mutase</fullName>
        <shortName evidence="9">BPG-independent PGAM</shortName>
        <shortName evidence="9">Phosphoglyceromutase</shortName>
        <shortName evidence="9">iPGM</shortName>
        <ecNumber evidence="9 10">5.4.2.12</ecNumber>
    </recommendedName>
</protein>
<dbReference type="UniPathway" id="UPA00109">
    <property type="reaction ID" value="UER00186"/>
</dbReference>
<feature type="binding site" evidence="9 13">
    <location>
        <position position="431"/>
    </location>
    <ligand>
        <name>Mn(2+)</name>
        <dbReference type="ChEBI" id="CHEBI:29035"/>
        <label>1</label>
    </ligand>
</feature>
<dbReference type="CDD" id="cd16010">
    <property type="entry name" value="iPGM"/>
    <property type="match status" value="1"/>
</dbReference>
<dbReference type="SUPFAM" id="SSF64158">
    <property type="entry name" value="2,3-Bisphosphoglycerate-independent phosphoglycerate mutase, substrate-binding domain"/>
    <property type="match status" value="1"/>
</dbReference>
<keyword evidence="5 9" id="KW-0479">Metal-binding</keyword>
<feature type="binding site" evidence="9 13">
    <location>
        <position position="468"/>
    </location>
    <ligand>
        <name>Mn(2+)</name>
        <dbReference type="ChEBI" id="CHEBI:29035"/>
        <label>2</label>
    </ligand>
</feature>
<keyword evidence="7 9" id="KW-0464">Manganese</keyword>
<dbReference type="Pfam" id="PF01676">
    <property type="entry name" value="Metalloenzyme"/>
    <property type="match status" value="1"/>
</dbReference>
<dbReference type="GO" id="GO:0004619">
    <property type="term" value="F:phosphoglycerate mutase activity"/>
    <property type="evidence" value="ECO:0007669"/>
    <property type="project" value="UniProtKB-UniRule"/>
</dbReference>
<dbReference type="HAMAP" id="MF_01038">
    <property type="entry name" value="GpmI"/>
    <property type="match status" value="1"/>
</dbReference>
<comment type="caution">
    <text evidence="16">The sequence shown here is derived from an EMBL/GenBank/DDBJ whole genome shotgun (WGS) entry which is preliminary data.</text>
</comment>
<dbReference type="FunFam" id="3.40.1450.10:FF:000002">
    <property type="entry name" value="2,3-bisphosphoglycerate-independent phosphoglycerate mutase"/>
    <property type="match status" value="1"/>
</dbReference>
<dbReference type="GO" id="GO:0006007">
    <property type="term" value="P:glucose catabolic process"/>
    <property type="evidence" value="ECO:0007669"/>
    <property type="project" value="InterPro"/>
</dbReference>
<evidence type="ECO:0000256" key="11">
    <source>
        <dbReference type="PIRSR" id="PIRSR001492-1"/>
    </source>
</evidence>
<evidence type="ECO:0000256" key="10">
    <source>
        <dbReference type="NCBIfam" id="TIGR01307"/>
    </source>
</evidence>
<accession>A0A2M6KA91</accession>
<name>A0A2M6KA91_9BACT</name>
<dbReference type="InterPro" id="IPR005995">
    <property type="entry name" value="Pgm_bpd_ind"/>
</dbReference>
<dbReference type="SUPFAM" id="SSF53649">
    <property type="entry name" value="Alkaline phosphatase-like"/>
    <property type="match status" value="1"/>
</dbReference>
<comment type="similarity">
    <text evidence="4 9">Belongs to the BPG-independent phosphoglycerate mutase family.</text>
</comment>
<dbReference type="AlphaFoldDB" id="A0A2M6KA91"/>
<evidence type="ECO:0000256" key="5">
    <source>
        <dbReference type="ARBA" id="ARBA00022723"/>
    </source>
</evidence>
<dbReference type="PANTHER" id="PTHR31637:SF0">
    <property type="entry name" value="2,3-BISPHOSPHOGLYCERATE-INDEPENDENT PHOSPHOGLYCERATE MUTASE"/>
    <property type="match status" value="1"/>
</dbReference>
<feature type="binding site" evidence="9 12">
    <location>
        <position position="213"/>
    </location>
    <ligand>
        <name>substrate</name>
    </ligand>
</feature>
<dbReference type="PIRSF" id="PIRSF001492">
    <property type="entry name" value="IPGAM"/>
    <property type="match status" value="1"/>
</dbReference>
<evidence type="ECO:0000256" key="7">
    <source>
        <dbReference type="ARBA" id="ARBA00023211"/>
    </source>
</evidence>
<evidence type="ECO:0000256" key="13">
    <source>
        <dbReference type="PIRSR" id="PIRSR001492-3"/>
    </source>
</evidence>
<evidence type="ECO:0000256" key="3">
    <source>
        <dbReference type="ARBA" id="ARBA00004798"/>
    </source>
</evidence>
<dbReference type="PANTHER" id="PTHR31637">
    <property type="entry name" value="2,3-BISPHOSPHOGLYCERATE-INDEPENDENT PHOSPHOGLYCERATE MUTASE"/>
    <property type="match status" value="1"/>
</dbReference>
<dbReference type="InterPro" id="IPR017850">
    <property type="entry name" value="Alkaline_phosphatase_core_sf"/>
</dbReference>
<evidence type="ECO:0000313" key="16">
    <source>
        <dbReference type="EMBL" id="PIR14084.1"/>
    </source>
</evidence>
<reference evidence="16 17" key="1">
    <citation type="submission" date="2017-09" db="EMBL/GenBank/DDBJ databases">
        <title>Depth-based differentiation of microbial function through sediment-hosted aquifers and enrichment of novel symbionts in the deep terrestrial subsurface.</title>
        <authorList>
            <person name="Probst A.J."/>
            <person name="Ladd B."/>
            <person name="Jarett J.K."/>
            <person name="Geller-Mcgrath D.E."/>
            <person name="Sieber C.M."/>
            <person name="Emerson J.B."/>
            <person name="Anantharaman K."/>
            <person name="Thomas B.C."/>
            <person name="Malmstrom R."/>
            <person name="Stieglmeier M."/>
            <person name="Klingl A."/>
            <person name="Woyke T."/>
            <person name="Ryan C.M."/>
            <person name="Banfield J.F."/>
        </authorList>
    </citation>
    <scope>NUCLEOTIDE SEQUENCE [LARGE SCALE GENOMIC DNA]</scope>
    <source>
        <strain evidence="16">CG11_big_fil_rev_8_21_14_0_20_39_10</strain>
    </source>
</reference>
<dbReference type="Pfam" id="PF06415">
    <property type="entry name" value="iPGM_N"/>
    <property type="match status" value="1"/>
</dbReference>
<dbReference type="GO" id="GO:0006096">
    <property type="term" value="P:glycolytic process"/>
    <property type="evidence" value="ECO:0007669"/>
    <property type="project" value="UniProtKB-UniRule"/>
</dbReference>
<comment type="pathway">
    <text evidence="3 9">Carbohydrate degradation; glycolysis; pyruvate from D-glyceraldehyde 3-phosphate: step 3/5.</text>
</comment>
<feature type="binding site" evidence="9 13">
    <location>
        <position position="85"/>
    </location>
    <ligand>
        <name>Mn(2+)</name>
        <dbReference type="ChEBI" id="CHEBI:29035"/>
        <label>2</label>
    </ligand>
</feature>
<dbReference type="InterPro" id="IPR036646">
    <property type="entry name" value="PGAM_B_sf"/>
</dbReference>
<dbReference type="EC" id="5.4.2.12" evidence="9 10"/>
<dbReference type="Proteomes" id="UP000230869">
    <property type="component" value="Unassembled WGS sequence"/>
</dbReference>
<comment type="catalytic activity">
    <reaction evidence="1 9">
        <text>(2R)-2-phosphoglycerate = (2R)-3-phosphoglycerate</text>
        <dbReference type="Rhea" id="RHEA:15901"/>
        <dbReference type="ChEBI" id="CHEBI:58272"/>
        <dbReference type="ChEBI" id="CHEBI:58289"/>
        <dbReference type="EC" id="5.4.2.12"/>
    </reaction>
</comment>
<evidence type="ECO:0000256" key="9">
    <source>
        <dbReference type="HAMAP-Rule" id="MF_01038"/>
    </source>
</evidence>